<dbReference type="GO" id="GO:0030435">
    <property type="term" value="P:sporulation resulting in formation of a cellular spore"/>
    <property type="evidence" value="ECO:0007669"/>
    <property type="project" value="UniProtKB-KW"/>
</dbReference>
<feature type="region of interest" description="Disordered" evidence="3">
    <location>
        <begin position="165"/>
        <end position="285"/>
    </location>
</feature>
<sequence>MAPVRHLPQKFNPLMTEEIPPYEVLVARRRLGQTDLIIRKQSQTSNSIKIKHLGSFDYAHLRAPLPKGIVSGIFNPSPPSYFLMRRSHDGYISATGMFKATFPYAAIVEEDLERKYVKSKPCTSLEETAGNVWIPPHYALELAEEYRILPWIKALLDNTPIEASTGKDSIPKIIKPPPLFQPNKEIKSTLSQPYERHRRSVSPIKSKSPTKLTGAQNKRLRAESKAAKRQEISETPEIQNTHQKTNEEDKDESDSPSKPLRKDSENKQSLIKSNVASTLDTPPHDKITFEIAETITEETFQTESELQPESEAAQLEIVKPEVVQSEIAQPEVAQPEVAQSEVTQPEVAQSEVAQLDLEPGTEIETNLTKNKSPEKVEISETPFLTLPEYDTEKMIFQAKEMVEAAAKDHQSGLGPRIQKRKMRELDLDDGESSERHSEEIAPKRQKIEEMELRKEKIKSRALLGITMTLAIGYFSP</sequence>
<dbReference type="EMBL" id="MCBR01021347">
    <property type="protein sequence ID" value="RKF54223.1"/>
    <property type="molecule type" value="Genomic_DNA"/>
</dbReference>
<dbReference type="OrthoDB" id="5346159at2759"/>
<comment type="caution">
    <text evidence="5">The sequence shown here is derived from an EMBL/GenBank/DDBJ whole genome shotgun (WGS) entry which is preliminary data.</text>
</comment>
<gene>
    <name evidence="5" type="ORF">GcC1_213019</name>
</gene>
<feature type="region of interest" description="Disordered" evidence="3">
    <location>
        <begin position="329"/>
        <end position="376"/>
    </location>
</feature>
<dbReference type="GO" id="GO:0048315">
    <property type="term" value="P:conidium formation"/>
    <property type="evidence" value="ECO:0007669"/>
    <property type="project" value="UniProtKB-KW"/>
</dbReference>
<dbReference type="InterPro" id="IPR018004">
    <property type="entry name" value="KilA/APSES_HTH"/>
</dbReference>
<dbReference type="InterPro" id="IPR003163">
    <property type="entry name" value="Tscrpt_reg_HTH_APSES-type"/>
</dbReference>
<evidence type="ECO:0000256" key="3">
    <source>
        <dbReference type="SAM" id="MobiDB-lite"/>
    </source>
</evidence>
<dbReference type="Proteomes" id="UP000285405">
    <property type="component" value="Unassembled WGS sequence"/>
</dbReference>
<organism evidence="5 6">
    <name type="scientific">Golovinomyces cichoracearum</name>
    <dbReference type="NCBI Taxonomy" id="62708"/>
    <lineage>
        <taxon>Eukaryota</taxon>
        <taxon>Fungi</taxon>
        <taxon>Dikarya</taxon>
        <taxon>Ascomycota</taxon>
        <taxon>Pezizomycotina</taxon>
        <taxon>Leotiomycetes</taxon>
        <taxon>Erysiphales</taxon>
        <taxon>Erysiphaceae</taxon>
        <taxon>Golovinomyces</taxon>
    </lineage>
</organism>
<keyword evidence="1" id="KW-0749">Sporulation</keyword>
<reference evidence="5 6" key="1">
    <citation type="journal article" date="2018" name="BMC Genomics">
        <title>Comparative genome analyses reveal sequence features reflecting distinct modes of host-adaptation between dicot and monocot powdery mildew.</title>
        <authorList>
            <person name="Wu Y."/>
            <person name="Ma X."/>
            <person name="Pan Z."/>
            <person name="Kale S.D."/>
            <person name="Song Y."/>
            <person name="King H."/>
            <person name="Zhang Q."/>
            <person name="Presley C."/>
            <person name="Deng X."/>
            <person name="Wei C.I."/>
            <person name="Xiao S."/>
        </authorList>
    </citation>
    <scope>NUCLEOTIDE SEQUENCE [LARGE SCALE GENOMIC DNA]</scope>
    <source>
        <strain evidence="5">UCSC1</strain>
    </source>
</reference>
<feature type="compositionally biased region" description="Polar residues" evidence="3">
    <location>
        <begin position="203"/>
        <end position="216"/>
    </location>
</feature>
<dbReference type="SMART" id="SM01252">
    <property type="entry name" value="KilA-N"/>
    <property type="match status" value="1"/>
</dbReference>
<feature type="compositionally biased region" description="Basic and acidic residues" evidence="3">
    <location>
        <begin position="220"/>
        <end position="232"/>
    </location>
</feature>
<accession>A0A420H9Z1</accession>
<feature type="compositionally biased region" description="Polar residues" evidence="3">
    <location>
        <begin position="267"/>
        <end position="280"/>
    </location>
</feature>
<feature type="region of interest" description="Disordered" evidence="3">
    <location>
        <begin position="404"/>
        <end position="447"/>
    </location>
</feature>
<keyword evidence="2" id="KW-0183">Conidiation</keyword>
<name>A0A420H9Z1_9PEZI</name>
<dbReference type="Gene3D" id="3.10.260.10">
    <property type="entry name" value="Transcription regulator HTH, APSES-type DNA-binding domain"/>
    <property type="match status" value="1"/>
</dbReference>
<feature type="domain" description="HTH APSES-type" evidence="4">
    <location>
        <begin position="60"/>
        <end position="168"/>
    </location>
</feature>
<dbReference type="PANTHER" id="PTHR38044">
    <property type="entry name" value="BOUQUET FORMATION PROTEIN 4"/>
    <property type="match status" value="1"/>
</dbReference>
<dbReference type="AlphaFoldDB" id="A0A420H9Z1"/>
<dbReference type="GO" id="GO:0003677">
    <property type="term" value="F:DNA binding"/>
    <property type="evidence" value="ECO:0007669"/>
    <property type="project" value="InterPro"/>
</dbReference>
<dbReference type="SUPFAM" id="SSF54616">
    <property type="entry name" value="DNA-binding domain of Mlu1-box binding protein MBP1"/>
    <property type="match status" value="1"/>
</dbReference>
<evidence type="ECO:0000313" key="6">
    <source>
        <dbReference type="Proteomes" id="UP000285405"/>
    </source>
</evidence>
<evidence type="ECO:0000256" key="2">
    <source>
        <dbReference type="ARBA" id="ARBA00023321"/>
    </source>
</evidence>
<protein>
    <submittedName>
        <fullName evidence="5">Transcription factor</fullName>
    </submittedName>
</protein>
<evidence type="ECO:0000313" key="5">
    <source>
        <dbReference type="EMBL" id="RKF54223.1"/>
    </source>
</evidence>
<dbReference type="InterPro" id="IPR036887">
    <property type="entry name" value="HTH_APSES_sf"/>
</dbReference>
<dbReference type="InterPro" id="IPR037548">
    <property type="entry name" value="Bqt4"/>
</dbReference>
<dbReference type="PANTHER" id="PTHR38044:SF1">
    <property type="entry name" value="BOUQUET FORMATION PROTEIN 4"/>
    <property type="match status" value="1"/>
</dbReference>
<dbReference type="GO" id="GO:0070197">
    <property type="term" value="P:meiotic attachment of telomere to nuclear envelope"/>
    <property type="evidence" value="ECO:0007669"/>
    <property type="project" value="InterPro"/>
</dbReference>
<proteinExistence type="predicted"/>
<evidence type="ECO:0000259" key="4">
    <source>
        <dbReference type="PROSITE" id="PS51299"/>
    </source>
</evidence>
<evidence type="ECO:0000256" key="1">
    <source>
        <dbReference type="ARBA" id="ARBA00022969"/>
    </source>
</evidence>
<dbReference type="GO" id="GO:0044820">
    <property type="term" value="P:mitotic telomere tethering at nuclear periphery"/>
    <property type="evidence" value="ECO:0007669"/>
    <property type="project" value="TreeGrafter"/>
</dbReference>
<dbReference type="GO" id="GO:1990862">
    <property type="term" value="C:nuclear membrane complex Bqt3-Bqt4"/>
    <property type="evidence" value="ECO:0007669"/>
    <property type="project" value="InterPro"/>
</dbReference>
<feature type="compositionally biased region" description="Basic and acidic residues" evidence="3">
    <location>
        <begin position="432"/>
        <end position="447"/>
    </location>
</feature>
<dbReference type="PROSITE" id="PS51299">
    <property type="entry name" value="HTH_APSES"/>
    <property type="match status" value="1"/>
</dbReference>